<organism evidence="2 3">
    <name type="scientific">Caenorhabditis japonica</name>
    <dbReference type="NCBI Taxonomy" id="281687"/>
    <lineage>
        <taxon>Eukaryota</taxon>
        <taxon>Metazoa</taxon>
        <taxon>Ecdysozoa</taxon>
        <taxon>Nematoda</taxon>
        <taxon>Chromadorea</taxon>
        <taxon>Rhabditida</taxon>
        <taxon>Rhabditina</taxon>
        <taxon>Rhabditomorpha</taxon>
        <taxon>Rhabditoidea</taxon>
        <taxon>Rhabditidae</taxon>
        <taxon>Peloderinae</taxon>
        <taxon>Caenorhabditis</taxon>
    </lineage>
</organism>
<keyword evidence="3" id="KW-1185">Reference proteome</keyword>
<dbReference type="EnsemblMetazoa" id="CJA36891.1">
    <property type="protein sequence ID" value="CJA36891.1"/>
    <property type="gene ID" value="WBGene00212738"/>
</dbReference>
<sequence>MVYHETRILPLSKKLKLESEQLAIAALRTPGHLTKDLNRRRPKERSCGNRPRTPPLGCLEVREDEWRRMRGDMKAVQKKNHTRFVMSYLSNHCTHPILGRQPPPLSEEECIFPRNTMVEQARLRAERSLLLKKYKAKVENRLVASCIKCSDYEGI</sequence>
<dbReference type="Proteomes" id="UP000005237">
    <property type="component" value="Unassembled WGS sequence"/>
</dbReference>
<dbReference type="AlphaFoldDB" id="A0A8R1IRH0"/>
<feature type="region of interest" description="Disordered" evidence="1">
    <location>
        <begin position="33"/>
        <end position="54"/>
    </location>
</feature>
<name>A0A8R1IRH0_CAEJA</name>
<evidence type="ECO:0000256" key="1">
    <source>
        <dbReference type="SAM" id="MobiDB-lite"/>
    </source>
</evidence>
<reference evidence="2" key="2">
    <citation type="submission" date="2022-06" db="UniProtKB">
        <authorList>
            <consortium name="EnsemblMetazoa"/>
        </authorList>
    </citation>
    <scope>IDENTIFICATION</scope>
    <source>
        <strain evidence="2">DF5081</strain>
    </source>
</reference>
<evidence type="ECO:0000313" key="2">
    <source>
        <dbReference type="EnsemblMetazoa" id="CJA36891.1"/>
    </source>
</evidence>
<feature type="compositionally biased region" description="Basic and acidic residues" evidence="1">
    <location>
        <begin position="33"/>
        <end position="47"/>
    </location>
</feature>
<proteinExistence type="predicted"/>
<accession>A0A8R1IRH0</accession>
<protein>
    <submittedName>
        <fullName evidence="2">Uncharacterized protein</fullName>
    </submittedName>
</protein>
<reference evidence="3" key="1">
    <citation type="submission" date="2010-08" db="EMBL/GenBank/DDBJ databases">
        <authorList>
            <consortium name="Caenorhabditis japonica Sequencing Consortium"/>
            <person name="Wilson R.K."/>
        </authorList>
    </citation>
    <scope>NUCLEOTIDE SEQUENCE [LARGE SCALE GENOMIC DNA]</scope>
    <source>
        <strain evidence="3">DF5081</strain>
    </source>
</reference>
<evidence type="ECO:0000313" key="3">
    <source>
        <dbReference type="Proteomes" id="UP000005237"/>
    </source>
</evidence>